<dbReference type="AlphaFoldDB" id="A0A6I9TVN9"/>
<dbReference type="GeneID" id="105170906"/>
<sequence>MILSEYQMSIISAIFLLCVVLSLSYNIVSDCDSCYVHQYVRKHDQKFEQKNKRFWDFNEQSNSWVEVGLPYDLISCTNGDCRVVSSIQGSSKKRGDQHKEGVIRESSDKKDDDSGGQERSSYEFLPVRKRISLTRMSETSIWVTGESGSIYERFWNGLQWVIAPHDLPVSAGYAVSVFIVNQTILALSEAGMLYQMQLTEDAQPIWIEFMPEFDKATSKETVQSSEIRLSAGVISNDRERMYFCTKNGLLLELVGYDPPRWVNHGRPPGANVAAITDAATVRPGLLFTISDAGDLYEYDQTSKPPWKKHINRGGSRKDTSLAVFRACSLHQLVGAHSFSLFLLTKDGELIERRLHQRKWKWFVHGNPKGHPLTSITCSSQEEPHENSNSLFLTSAAGFVFEYHIQKHPDQDAEENWLNHNHPPHAKAARGIAGLQLQVGRTIFPMDDGRLAELHLSGLGGESLGPNTPVSTRRKSLLKYVWSLLDAPETEGWNAEYCTEERGPSNCISGTKDETGEVSVSRWRKDSRTQQNYLSPGAQDGSLSSSGDDQDITDQWNDRFFRFRLMQRGKSFFLITDNGLIFEYLNTENAWFWLRHEHSTGIKGALGNYNGSLFVVDEHGSLLIRERSSSDLAWINCTDMRKGKQVIGGPPFDGIPRTKPDDAIFFVSRSGRLLQFTVGSRKFKWKDCRSPAGMKIASIVDQEGFRENIVFVVGRNGRLYQYNRVTELWHEHYQSHHLVLSRSPGTAVRSSILSLKGSLFMISEDGGLVEYRWSSTDGWDWIEHGPPHTNVTLIGAPGPCFGGNELFLTGSDGNVYLRYLDQGEWKWRDCGYPYEDYRAGGDGRQDGAKAGNDEICVDMDKNCDHKVSSTRPIPFFEDSIIFELEDGRLAEMKRMEDGSWIWLHTIGTPTSLCMADFWTSWAS</sequence>
<evidence type="ECO:0000256" key="1">
    <source>
        <dbReference type="SAM" id="MobiDB-lite"/>
    </source>
</evidence>
<reference evidence="4" key="1">
    <citation type="submission" date="2025-08" db="UniProtKB">
        <authorList>
            <consortium name="RefSeq"/>
        </authorList>
    </citation>
    <scope>IDENTIFICATION</scope>
</reference>
<dbReference type="Gene3D" id="2.120.10.70">
    <property type="entry name" value="Fucose-specific lectin"/>
    <property type="match status" value="1"/>
</dbReference>
<accession>A0A6I9TVN9</accession>
<feature type="compositionally biased region" description="Basic and acidic residues" evidence="1">
    <location>
        <begin position="93"/>
        <end position="113"/>
    </location>
</feature>
<protein>
    <submittedName>
        <fullName evidence="4">Uncharacterized protein LOC105170906 isoform X1</fullName>
    </submittedName>
</protein>
<dbReference type="PANTHER" id="PTHR36893">
    <property type="entry name" value="OS01G0275950 PROTEIN"/>
    <property type="match status" value="1"/>
</dbReference>
<dbReference type="OrthoDB" id="66678at2759"/>
<feature type="signal peptide" evidence="2">
    <location>
        <begin position="1"/>
        <end position="24"/>
    </location>
</feature>
<gene>
    <name evidence="4" type="primary">LOC105170906</name>
</gene>
<dbReference type="PANTHER" id="PTHR36893:SF1">
    <property type="entry name" value="BULB-TYPE LECTIN DOMAIN-CONTAINING PROTEIN"/>
    <property type="match status" value="1"/>
</dbReference>
<name>A0A6I9TVN9_SESIN</name>
<feature type="chain" id="PRO_5027035692" evidence="2">
    <location>
        <begin position="25"/>
        <end position="922"/>
    </location>
</feature>
<dbReference type="Proteomes" id="UP000504604">
    <property type="component" value="Linkage group LG9"/>
</dbReference>
<dbReference type="InParanoid" id="A0A6I9TVN9"/>
<feature type="region of interest" description="Disordered" evidence="1">
    <location>
        <begin position="517"/>
        <end position="548"/>
    </location>
</feature>
<keyword evidence="3" id="KW-1185">Reference proteome</keyword>
<dbReference type="SUPFAM" id="SSF89372">
    <property type="entry name" value="Fucose-specific lectin"/>
    <property type="match status" value="2"/>
</dbReference>
<proteinExistence type="predicted"/>
<dbReference type="KEGG" id="sind:105170906"/>
<dbReference type="RefSeq" id="XP_011090138.1">
    <property type="nucleotide sequence ID" value="XM_011091836.2"/>
</dbReference>
<evidence type="ECO:0000313" key="3">
    <source>
        <dbReference type="Proteomes" id="UP000504604"/>
    </source>
</evidence>
<evidence type="ECO:0000256" key="2">
    <source>
        <dbReference type="SAM" id="SignalP"/>
    </source>
</evidence>
<keyword evidence="2" id="KW-0732">Signal</keyword>
<organism evidence="3 4">
    <name type="scientific">Sesamum indicum</name>
    <name type="common">Oriental sesame</name>
    <name type="synonym">Sesamum orientale</name>
    <dbReference type="NCBI Taxonomy" id="4182"/>
    <lineage>
        <taxon>Eukaryota</taxon>
        <taxon>Viridiplantae</taxon>
        <taxon>Streptophyta</taxon>
        <taxon>Embryophyta</taxon>
        <taxon>Tracheophyta</taxon>
        <taxon>Spermatophyta</taxon>
        <taxon>Magnoliopsida</taxon>
        <taxon>eudicotyledons</taxon>
        <taxon>Gunneridae</taxon>
        <taxon>Pentapetalae</taxon>
        <taxon>asterids</taxon>
        <taxon>lamiids</taxon>
        <taxon>Lamiales</taxon>
        <taxon>Pedaliaceae</taxon>
        <taxon>Sesamum</taxon>
    </lineage>
</organism>
<feature type="region of interest" description="Disordered" evidence="1">
    <location>
        <begin position="88"/>
        <end position="120"/>
    </location>
</feature>
<evidence type="ECO:0000313" key="4">
    <source>
        <dbReference type="RefSeq" id="XP_011090138.1"/>
    </source>
</evidence>